<evidence type="ECO:0000313" key="1">
    <source>
        <dbReference type="Ensembl" id="ENSTGEP00000005341.1"/>
    </source>
</evidence>
<evidence type="ECO:0000313" key="2">
    <source>
        <dbReference type="Proteomes" id="UP000694411"/>
    </source>
</evidence>
<proteinExistence type="predicted"/>
<reference evidence="1" key="1">
    <citation type="submission" date="2018-05" db="EMBL/GenBank/DDBJ databases">
        <title>Whole genome of Theropithecus gelada.</title>
        <authorList>
            <person name="Chiou K.L."/>
            <person name="Snyder-Mackler N."/>
        </authorList>
    </citation>
    <scope>NUCLEOTIDE SEQUENCE [LARGE SCALE GENOMIC DNA]</scope>
</reference>
<organism evidence="1 2">
    <name type="scientific">Theropithecus gelada</name>
    <name type="common">Gelada baboon</name>
    <dbReference type="NCBI Taxonomy" id="9565"/>
    <lineage>
        <taxon>Eukaryota</taxon>
        <taxon>Metazoa</taxon>
        <taxon>Chordata</taxon>
        <taxon>Craniata</taxon>
        <taxon>Vertebrata</taxon>
        <taxon>Euteleostomi</taxon>
        <taxon>Mammalia</taxon>
        <taxon>Eutheria</taxon>
        <taxon>Euarchontoglires</taxon>
        <taxon>Primates</taxon>
        <taxon>Haplorrhini</taxon>
        <taxon>Catarrhini</taxon>
        <taxon>Cercopithecidae</taxon>
        <taxon>Cercopithecinae</taxon>
        <taxon>Theropithecus</taxon>
    </lineage>
</organism>
<reference evidence="1" key="3">
    <citation type="submission" date="2025-09" db="UniProtKB">
        <authorList>
            <consortium name="Ensembl"/>
        </authorList>
    </citation>
    <scope>IDENTIFICATION</scope>
</reference>
<sequence>MAFTLRLLLTIPLQRNMLFLWGKESLFLPPTELSFGPDTPGHPGRWAGPSSGHCDVRGGVRGAPGKDFLLLYKVQECERGSSHLAPRKPHKGENQRQLDCGARSPGSGACTFGSLCGSSIFIAKATIHSVFSSWKPNLTGRPTTSCKSRQLGRARWLTPVIPALWEAQTGGSQGQEIETILANTVKPRLY</sequence>
<name>A0A8D2EIX5_THEGE</name>
<reference evidence="1" key="2">
    <citation type="submission" date="2025-08" db="UniProtKB">
        <authorList>
            <consortium name="Ensembl"/>
        </authorList>
    </citation>
    <scope>IDENTIFICATION</scope>
</reference>
<protein>
    <submittedName>
        <fullName evidence="1">Uncharacterized protein</fullName>
    </submittedName>
</protein>
<keyword evidence="2" id="KW-1185">Reference proteome</keyword>
<dbReference type="AlphaFoldDB" id="A0A8D2EIX5"/>
<accession>A0A8D2EIX5</accession>
<dbReference type="Ensembl" id="ENSTGET00000006474.1">
    <property type="protein sequence ID" value="ENSTGEP00000005341.1"/>
    <property type="gene ID" value="ENSTGEG00000004448.1"/>
</dbReference>
<dbReference type="Proteomes" id="UP000694411">
    <property type="component" value="Chromosome 13"/>
</dbReference>